<name>A0A9D3SKX0_9TELE</name>
<dbReference type="EMBL" id="JAHKSW010000010">
    <property type="protein sequence ID" value="KAG7327802.1"/>
    <property type="molecule type" value="Genomic_DNA"/>
</dbReference>
<proteinExistence type="predicted"/>
<evidence type="ECO:0000313" key="2">
    <source>
        <dbReference type="Proteomes" id="UP000824219"/>
    </source>
</evidence>
<accession>A0A9D3SKX0</accession>
<evidence type="ECO:0000313" key="1">
    <source>
        <dbReference type="EMBL" id="KAG7327802.1"/>
    </source>
</evidence>
<reference evidence="1 2" key="1">
    <citation type="submission" date="2021-06" db="EMBL/GenBank/DDBJ databases">
        <title>Chromosome-level genome assembly of the red-tail catfish (Hemibagrus wyckioides).</title>
        <authorList>
            <person name="Shao F."/>
        </authorList>
    </citation>
    <scope>NUCLEOTIDE SEQUENCE [LARGE SCALE GENOMIC DNA]</scope>
    <source>
        <strain evidence="1">EC202008001</strain>
        <tissue evidence="1">Blood</tissue>
    </source>
</reference>
<organism evidence="1 2">
    <name type="scientific">Hemibagrus wyckioides</name>
    <dbReference type="NCBI Taxonomy" id="337641"/>
    <lineage>
        <taxon>Eukaryota</taxon>
        <taxon>Metazoa</taxon>
        <taxon>Chordata</taxon>
        <taxon>Craniata</taxon>
        <taxon>Vertebrata</taxon>
        <taxon>Euteleostomi</taxon>
        <taxon>Actinopterygii</taxon>
        <taxon>Neopterygii</taxon>
        <taxon>Teleostei</taxon>
        <taxon>Ostariophysi</taxon>
        <taxon>Siluriformes</taxon>
        <taxon>Bagridae</taxon>
        <taxon>Hemibagrus</taxon>
    </lineage>
</organism>
<protein>
    <submittedName>
        <fullName evidence="1">Uncharacterized protein</fullName>
    </submittedName>
</protein>
<gene>
    <name evidence="1" type="ORF">KOW79_009408</name>
</gene>
<dbReference type="Proteomes" id="UP000824219">
    <property type="component" value="Linkage Group LG10"/>
</dbReference>
<sequence>MNIRARVCRDVPFFMVDFLISVLPVSPNEFSDAASDGSVCGQEYVLSLILQGLRDYTYQTDTMTLRVITRSIN</sequence>
<comment type="caution">
    <text evidence="1">The sequence shown here is derived from an EMBL/GenBank/DDBJ whole genome shotgun (WGS) entry which is preliminary data.</text>
</comment>
<keyword evidence="2" id="KW-1185">Reference proteome</keyword>
<dbReference type="AlphaFoldDB" id="A0A9D3SKX0"/>